<name>A0AAW0GD19_9APHY</name>
<gene>
    <name evidence="1" type="ORF">QCA50_005922</name>
</gene>
<reference evidence="1 2" key="1">
    <citation type="submission" date="2022-09" db="EMBL/GenBank/DDBJ databases">
        <authorList>
            <person name="Palmer J.M."/>
        </authorList>
    </citation>
    <scope>NUCLEOTIDE SEQUENCE [LARGE SCALE GENOMIC DNA]</scope>
    <source>
        <strain evidence="1 2">DSM 7382</strain>
    </source>
</reference>
<dbReference type="EMBL" id="JASBNA010000006">
    <property type="protein sequence ID" value="KAK7690821.1"/>
    <property type="molecule type" value="Genomic_DNA"/>
</dbReference>
<accession>A0AAW0GD19</accession>
<dbReference type="AlphaFoldDB" id="A0AAW0GD19"/>
<organism evidence="1 2">
    <name type="scientific">Cerrena zonata</name>
    <dbReference type="NCBI Taxonomy" id="2478898"/>
    <lineage>
        <taxon>Eukaryota</taxon>
        <taxon>Fungi</taxon>
        <taxon>Dikarya</taxon>
        <taxon>Basidiomycota</taxon>
        <taxon>Agaricomycotina</taxon>
        <taxon>Agaricomycetes</taxon>
        <taxon>Polyporales</taxon>
        <taxon>Cerrenaceae</taxon>
        <taxon>Cerrena</taxon>
    </lineage>
</organism>
<proteinExistence type="predicted"/>
<evidence type="ECO:0000313" key="1">
    <source>
        <dbReference type="EMBL" id="KAK7690821.1"/>
    </source>
</evidence>
<comment type="caution">
    <text evidence="1">The sequence shown here is derived from an EMBL/GenBank/DDBJ whole genome shotgun (WGS) entry which is preliminary data.</text>
</comment>
<protein>
    <submittedName>
        <fullName evidence="1">Uncharacterized protein</fullName>
    </submittedName>
</protein>
<evidence type="ECO:0000313" key="2">
    <source>
        <dbReference type="Proteomes" id="UP001385951"/>
    </source>
</evidence>
<sequence length="102" mass="11629">MSYASMPTCIHTFPIPCVPISALHLFGPHRCLHLILHHLIFVSPIFVRILHHDQSSTRCLITRIATHSTKHKNILFLALRNISHYHLFPPLCLAFSKSSLSI</sequence>
<dbReference type="Proteomes" id="UP001385951">
    <property type="component" value="Unassembled WGS sequence"/>
</dbReference>
<keyword evidence="2" id="KW-1185">Reference proteome</keyword>